<dbReference type="SMART" id="SM00667">
    <property type="entry name" value="LisH"/>
    <property type="match status" value="1"/>
</dbReference>
<dbReference type="Gene3D" id="2.120.10.80">
    <property type="entry name" value="Kelch-type beta propeller"/>
    <property type="match status" value="2"/>
</dbReference>
<evidence type="ECO:0000256" key="2">
    <source>
        <dbReference type="ARBA" id="ARBA00022737"/>
    </source>
</evidence>
<dbReference type="PANTHER" id="PTHR15526:SF5">
    <property type="entry name" value="MUSKELIN"/>
    <property type="match status" value="1"/>
</dbReference>
<protein>
    <submittedName>
        <fullName evidence="4">CLUMA_CG009303, isoform A</fullName>
    </submittedName>
</protein>
<organism evidence="4 5">
    <name type="scientific">Clunio marinus</name>
    <dbReference type="NCBI Taxonomy" id="568069"/>
    <lineage>
        <taxon>Eukaryota</taxon>
        <taxon>Metazoa</taxon>
        <taxon>Ecdysozoa</taxon>
        <taxon>Arthropoda</taxon>
        <taxon>Hexapoda</taxon>
        <taxon>Insecta</taxon>
        <taxon>Pterygota</taxon>
        <taxon>Neoptera</taxon>
        <taxon>Endopterygota</taxon>
        <taxon>Diptera</taxon>
        <taxon>Nematocera</taxon>
        <taxon>Chironomoidea</taxon>
        <taxon>Chironomidae</taxon>
        <taxon>Clunio</taxon>
    </lineage>
</organism>
<dbReference type="EMBL" id="CVRI01000043">
    <property type="protein sequence ID" value="CRK95856.1"/>
    <property type="molecule type" value="Genomic_DNA"/>
</dbReference>
<evidence type="ECO:0000256" key="1">
    <source>
        <dbReference type="ARBA" id="ARBA00022441"/>
    </source>
</evidence>
<dbReference type="Gene3D" id="2.60.120.260">
    <property type="entry name" value="Galactose-binding domain-like"/>
    <property type="match status" value="1"/>
</dbReference>
<dbReference type="STRING" id="568069.A0A1J1I6G7"/>
<dbReference type="SUPFAM" id="SSF49785">
    <property type="entry name" value="Galactose-binding domain-like"/>
    <property type="match status" value="1"/>
</dbReference>
<dbReference type="SUPFAM" id="SSF117281">
    <property type="entry name" value="Kelch motif"/>
    <property type="match status" value="1"/>
</dbReference>
<dbReference type="AlphaFoldDB" id="A0A1J1I6G7"/>
<dbReference type="InterPro" id="IPR008979">
    <property type="entry name" value="Galactose-bd-like_sf"/>
</dbReference>
<proteinExistence type="predicted"/>
<dbReference type="Pfam" id="PF06588">
    <property type="entry name" value="Muskelin_N"/>
    <property type="match status" value="1"/>
</dbReference>
<dbReference type="Pfam" id="PF24681">
    <property type="entry name" value="Kelch_KLHDC2_KLHL20_DRC7"/>
    <property type="match status" value="1"/>
</dbReference>
<evidence type="ECO:0000259" key="3">
    <source>
        <dbReference type="Pfam" id="PF06588"/>
    </source>
</evidence>
<dbReference type="Proteomes" id="UP000183832">
    <property type="component" value="Unassembled WGS sequence"/>
</dbReference>
<keyword evidence="5" id="KW-1185">Reference proteome</keyword>
<dbReference type="OrthoDB" id="10052615at2759"/>
<feature type="domain" description="Muskelin N-terminal" evidence="3">
    <location>
        <begin position="6"/>
        <end position="201"/>
    </location>
</feature>
<dbReference type="InterPro" id="IPR006594">
    <property type="entry name" value="LisH"/>
</dbReference>
<gene>
    <name evidence="4" type="primary">putative Muskelin</name>
    <name evidence="4" type="ORF">CLUMA_CG009303</name>
</gene>
<dbReference type="InterPro" id="IPR052456">
    <property type="entry name" value="CTLH_complex_component"/>
</dbReference>
<dbReference type="InterPro" id="IPR015915">
    <property type="entry name" value="Kelch-typ_b-propeller"/>
</dbReference>
<accession>A0A1J1I6G7</accession>
<dbReference type="GO" id="GO:0005737">
    <property type="term" value="C:cytoplasm"/>
    <property type="evidence" value="ECO:0007669"/>
    <property type="project" value="TreeGrafter"/>
</dbReference>
<name>A0A1J1I6G7_9DIPT</name>
<evidence type="ECO:0000313" key="4">
    <source>
        <dbReference type="EMBL" id="CRK95856.1"/>
    </source>
</evidence>
<dbReference type="PROSITE" id="PS50896">
    <property type="entry name" value="LISH"/>
    <property type="match status" value="1"/>
</dbReference>
<dbReference type="InterPro" id="IPR010565">
    <property type="entry name" value="Muskelin_N"/>
</dbReference>
<sequence length="681" mass="78937">MDNKLQTLNYSIYNFSSFSSSYLPENIRDNSPNNQISRWSSETNTPTQFITLKLVKPSIVKYIKFGKYEKPHVCNLKKFRVLGGMDINNMSQMFEGGLKNDSIPEVFELKCKALYENEDFPVLFIQVIPLLSYGPSFNFSIWYIELLGLEDDFIVSNVLQQYNEAKEKTTIRLILKHLRNKGYLEAFHALSGETNIQLEDEEITELYRCLVDDGDFKKVENIMEKLVNEGNIDEYIAKQKYKATYKELNTESDNNGNRPKSRNNAAYTFDRNRQLIYMFGGSDETNELNDFWVFDLKKNEWSEIESENGPSPRIGSKMVFDTDGNQLFVIGRKSSKGNENFRSDFYLYDVSRNSWILICEDTSLENGPHVVSDHQMCISHELRTIYIFGGKLTNRPDDNADVYSDFYAYHINTNTWNKLFVDTAHPLAANPDIQSVKSRINHSMLYDDRCRKIYIFGGQRGKENCSDFLKYNVDTHTLTSVQTTITEADAAGQSIFTGILIASIDMQKGEIFALMRDCLWLFSLATSEWSMIYKNAMNSCPEYFVFDSIAKKHFVLSSGSEFCLELSRPSRDFIFGYCKYLIRKQHYEEITRTNAIDALRFLRTNLAETINKSDIDQVNDFHKLASLLFCNQVDDNSLQTEDTQDRTKVRNQRTLLFNKLIELLPEIKCQPRPNLCNFINN</sequence>
<dbReference type="PANTHER" id="PTHR15526">
    <property type="entry name" value="MUSKELIN"/>
    <property type="match status" value="1"/>
</dbReference>
<evidence type="ECO:0000313" key="5">
    <source>
        <dbReference type="Proteomes" id="UP000183832"/>
    </source>
</evidence>
<keyword evidence="2" id="KW-0677">Repeat</keyword>
<keyword evidence="1" id="KW-0880">Kelch repeat</keyword>
<reference evidence="4 5" key="1">
    <citation type="submission" date="2015-04" db="EMBL/GenBank/DDBJ databases">
        <authorList>
            <person name="Syromyatnikov M.Y."/>
            <person name="Popov V.N."/>
        </authorList>
    </citation>
    <scope>NUCLEOTIDE SEQUENCE [LARGE SCALE GENOMIC DNA]</scope>
</reference>